<feature type="compositionally biased region" description="Polar residues" evidence="1">
    <location>
        <begin position="34"/>
        <end position="44"/>
    </location>
</feature>
<sequence length="53" mass="5535">MASAVTTFLASGQLARLIPTVADSKKEERATSSLLSSFAESGTPTPFFVENTA</sequence>
<feature type="region of interest" description="Disordered" evidence="1">
    <location>
        <begin position="34"/>
        <end position="53"/>
    </location>
</feature>
<gene>
    <name evidence="2" type="ORF">MNBD_GAMMA15-1537</name>
</gene>
<reference evidence="2" key="1">
    <citation type="submission" date="2018-06" db="EMBL/GenBank/DDBJ databases">
        <authorList>
            <person name="Zhirakovskaya E."/>
        </authorList>
    </citation>
    <scope>NUCLEOTIDE SEQUENCE</scope>
</reference>
<evidence type="ECO:0000256" key="1">
    <source>
        <dbReference type="SAM" id="MobiDB-lite"/>
    </source>
</evidence>
<evidence type="ECO:0000313" key="2">
    <source>
        <dbReference type="EMBL" id="VAW72536.1"/>
    </source>
</evidence>
<proteinExistence type="predicted"/>
<dbReference type="EMBL" id="UOFN01000002">
    <property type="protein sequence ID" value="VAW72536.1"/>
    <property type="molecule type" value="Genomic_DNA"/>
</dbReference>
<organism evidence="2">
    <name type="scientific">hydrothermal vent metagenome</name>
    <dbReference type="NCBI Taxonomy" id="652676"/>
    <lineage>
        <taxon>unclassified sequences</taxon>
        <taxon>metagenomes</taxon>
        <taxon>ecological metagenomes</taxon>
    </lineage>
</organism>
<dbReference type="AlphaFoldDB" id="A0A3B0YVW9"/>
<accession>A0A3B0YVW9</accession>
<protein>
    <submittedName>
        <fullName evidence="2">Uncharacterized protein</fullName>
    </submittedName>
</protein>
<name>A0A3B0YVW9_9ZZZZ</name>